<feature type="compositionally biased region" description="Polar residues" evidence="1">
    <location>
        <begin position="445"/>
        <end position="480"/>
    </location>
</feature>
<dbReference type="GO" id="GO:0003676">
    <property type="term" value="F:nucleic acid binding"/>
    <property type="evidence" value="ECO:0007669"/>
    <property type="project" value="InterPro"/>
</dbReference>
<reference evidence="5" key="3">
    <citation type="submission" date="2024-02" db="EMBL/GenBank/DDBJ databases">
        <title>Comparative genomics of Cryptococcus and Kwoniella reveals pathogenesis evolution and contrasting modes of karyotype evolution via chromosome fusion or intercentromeric recombination.</title>
        <authorList>
            <person name="Coelho M.A."/>
            <person name="David-Palma M."/>
            <person name="Shea T."/>
            <person name="Bowers K."/>
            <person name="McGinley-Smith S."/>
            <person name="Mohammad A.W."/>
            <person name="Gnirke A."/>
            <person name="Yurkov A.M."/>
            <person name="Nowrousian M."/>
            <person name="Sun S."/>
            <person name="Cuomo C.A."/>
            <person name="Heitman J."/>
        </authorList>
    </citation>
    <scope>NUCLEOTIDE SEQUENCE</scope>
    <source>
        <strain evidence="5">CBS 10117</strain>
    </source>
</reference>
<dbReference type="EMBL" id="CP144540">
    <property type="protein sequence ID" value="WWC65765.1"/>
    <property type="molecule type" value="Genomic_DNA"/>
</dbReference>
<feature type="domain" description="G-patch" evidence="3">
    <location>
        <begin position="475"/>
        <end position="521"/>
    </location>
</feature>
<dbReference type="AlphaFoldDB" id="A0A1A5ZXJ1"/>
<dbReference type="Pfam" id="PF01585">
    <property type="entry name" value="G-patch"/>
    <property type="match status" value="1"/>
</dbReference>
<dbReference type="PROSITE" id="PS50006">
    <property type="entry name" value="FHA_DOMAIN"/>
    <property type="match status" value="1"/>
</dbReference>
<proteinExistence type="predicted"/>
<dbReference type="GeneID" id="28970985"/>
<dbReference type="SMART" id="SM00443">
    <property type="entry name" value="G_patch"/>
    <property type="match status" value="1"/>
</dbReference>
<feature type="compositionally biased region" description="Basic and acidic residues" evidence="1">
    <location>
        <begin position="505"/>
        <end position="515"/>
    </location>
</feature>
<dbReference type="VEuPathDB" id="FungiDB:I303_07286"/>
<feature type="region of interest" description="Disordered" evidence="1">
    <location>
        <begin position="267"/>
        <end position="298"/>
    </location>
</feature>
<accession>A0A1A5ZXJ1</accession>
<dbReference type="InterPro" id="IPR053027">
    <property type="entry name" value="AGGF1"/>
</dbReference>
<evidence type="ECO:0000313" key="4">
    <source>
        <dbReference type="EMBL" id="OBR82526.1"/>
    </source>
</evidence>
<feature type="compositionally biased region" description="Polar residues" evidence="1">
    <location>
        <begin position="50"/>
        <end position="66"/>
    </location>
</feature>
<evidence type="ECO:0008006" key="7">
    <source>
        <dbReference type="Google" id="ProtNLM"/>
    </source>
</evidence>
<feature type="region of interest" description="Disordered" evidence="1">
    <location>
        <begin position="50"/>
        <end position="117"/>
    </location>
</feature>
<dbReference type="Gene3D" id="2.60.200.20">
    <property type="match status" value="1"/>
</dbReference>
<gene>
    <name evidence="4" type="ORF">I303_07286</name>
    <name evidence="5" type="ORF">I303_108387</name>
</gene>
<feature type="compositionally biased region" description="Basic and acidic residues" evidence="1">
    <location>
        <begin position="408"/>
        <end position="419"/>
    </location>
</feature>
<evidence type="ECO:0000313" key="6">
    <source>
        <dbReference type="Proteomes" id="UP000078595"/>
    </source>
</evidence>
<feature type="compositionally biased region" description="Basic and acidic residues" evidence="1">
    <location>
        <begin position="530"/>
        <end position="543"/>
    </location>
</feature>
<dbReference type="RefSeq" id="XP_018260368.1">
    <property type="nucleotide sequence ID" value="XM_018410559.1"/>
</dbReference>
<dbReference type="InterPro" id="IPR000253">
    <property type="entry name" value="FHA_dom"/>
</dbReference>
<feature type="compositionally biased region" description="Basic and acidic residues" evidence="1">
    <location>
        <begin position="89"/>
        <end position="102"/>
    </location>
</feature>
<dbReference type="Pfam" id="PF00498">
    <property type="entry name" value="FHA"/>
    <property type="match status" value="1"/>
</dbReference>
<feature type="compositionally biased region" description="Basic and acidic residues" evidence="1">
    <location>
        <begin position="432"/>
        <end position="442"/>
    </location>
</feature>
<evidence type="ECO:0000259" key="3">
    <source>
        <dbReference type="PROSITE" id="PS50174"/>
    </source>
</evidence>
<dbReference type="EMBL" id="KI894035">
    <property type="protein sequence ID" value="OBR82526.1"/>
    <property type="molecule type" value="Genomic_DNA"/>
</dbReference>
<organism evidence="4">
    <name type="scientific">Kwoniella dejecticola CBS 10117</name>
    <dbReference type="NCBI Taxonomy" id="1296121"/>
    <lineage>
        <taxon>Eukaryota</taxon>
        <taxon>Fungi</taxon>
        <taxon>Dikarya</taxon>
        <taxon>Basidiomycota</taxon>
        <taxon>Agaricomycotina</taxon>
        <taxon>Tremellomycetes</taxon>
        <taxon>Tremellales</taxon>
        <taxon>Cryptococcaceae</taxon>
        <taxon>Kwoniella</taxon>
    </lineage>
</organism>
<feature type="compositionally biased region" description="Acidic residues" evidence="1">
    <location>
        <begin position="72"/>
        <end position="82"/>
    </location>
</feature>
<sequence>MTTSNPSSDTWIYDHLHKVYFHPLTNTYAVPDPTTGQWNYVPASQIHNASTSTTDTQQYIGSSDAANNPLEDKEEGEIEDDMGWGGLMEPEKLAQIEKDGKSKSNSTKSHDANANGNAKQAYAYTPSSGILGQEKHPAYVVPYDDPTLYAYPSISGDEEEGVEKPTKERPNDTLRLVVLKSNCLEIGQVAILDTREDGIQLGRDRCEKGGQARVRLKEMEVSKTHAVIYWGTAAGTGGEGDAEAETGAEVDSEGWWIVDLGSTHGSFVTPPAVEGSSKRPTAKRLSEAKHSSRPSHLSHLSRLQIGTTTFAVHIHPSWPCESCQVNGSNEIPLDDGQPKTIISGRVEDTGSDNEAPQVYAMDSAQKKQNRELKRKREMASLREYLLNKDRPINGRQAHMNTNTNEIEEGTKREYLDRSAMRRKLHPPSPRPKLPENKFKYDDDNNVNSGANTPERSTTPINPVITQQQQRQPSKGSTFANSIMEKQGWTPGMGLGKSSQGMTEGIRAEMRNDKKGLGAQGSKAVIDEGEGDWRMRGRQRRWEEMQSNAR</sequence>
<feature type="compositionally biased region" description="Polar residues" evidence="1">
    <location>
        <begin position="103"/>
        <end position="117"/>
    </location>
</feature>
<protein>
    <recommendedName>
        <fullName evidence="7">G-patch domain-containing protein</fullName>
    </recommendedName>
</protein>
<dbReference type="Proteomes" id="UP000078595">
    <property type="component" value="Chromosome 11"/>
</dbReference>
<keyword evidence="6" id="KW-1185">Reference proteome</keyword>
<dbReference type="OrthoDB" id="21470at2759"/>
<dbReference type="SUPFAM" id="SSF49879">
    <property type="entry name" value="SMAD/FHA domain"/>
    <property type="match status" value="1"/>
</dbReference>
<reference evidence="4" key="1">
    <citation type="submission" date="2013-07" db="EMBL/GenBank/DDBJ databases">
        <title>The Genome Sequence of Cryptococcus dejecticola CBS10117.</title>
        <authorList>
            <consortium name="The Broad Institute Genome Sequencing Platform"/>
            <person name="Cuomo C."/>
            <person name="Litvintseva A."/>
            <person name="Chen Y."/>
            <person name="Heitman J."/>
            <person name="Sun S."/>
            <person name="Springer D."/>
            <person name="Dromer F."/>
            <person name="Young S.K."/>
            <person name="Zeng Q."/>
            <person name="Gargeya S."/>
            <person name="Fitzgerald M."/>
            <person name="Abouelleil A."/>
            <person name="Alvarado L."/>
            <person name="Berlin A.M."/>
            <person name="Chapman S.B."/>
            <person name="Dewar J."/>
            <person name="Goldberg J."/>
            <person name="Griggs A."/>
            <person name="Gujja S."/>
            <person name="Hansen M."/>
            <person name="Howarth C."/>
            <person name="Imamovic A."/>
            <person name="Larimer J."/>
            <person name="McCowan C."/>
            <person name="Murphy C."/>
            <person name="Pearson M."/>
            <person name="Priest M."/>
            <person name="Roberts A."/>
            <person name="Saif S."/>
            <person name="Shea T."/>
            <person name="Sykes S."/>
            <person name="Wortman J."/>
            <person name="Nusbaum C."/>
            <person name="Birren B."/>
        </authorList>
    </citation>
    <scope>NUCLEOTIDE SEQUENCE [LARGE SCALE GENOMIC DNA]</scope>
    <source>
        <strain evidence="4">CBS 10117</strain>
    </source>
</reference>
<dbReference type="InterPro" id="IPR000467">
    <property type="entry name" value="G_patch_dom"/>
</dbReference>
<dbReference type="InterPro" id="IPR008984">
    <property type="entry name" value="SMAD_FHA_dom_sf"/>
</dbReference>
<evidence type="ECO:0000313" key="5">
    <source>
        <dbReference type="EMBL" id="WWC65765.1"/>
    </source>
</evidence>
<dbReference type="PANTHER" id="PTHR23106:SF24">
    <property type="entry name" value="ANGIOGENIC FACTOR WITH G PATCH AND FHA DOMAINS 1"/>
    <property type="match status" value="1"/>
</dbReference>
<reference evidence="5" key="2">
    <citation type="submission" date="2013-07" db="EMBL/GenBank/DDBJ databases">
        <authorList>
            <consortium name="The Broad Institute Genome Sequencing Platform"/>
            <person name="Cuomo C."/>
            <person name="Litvintseva A."/>
            <person name="Chen Y."/>
            <person name="Heitman J."/>
            <person name="Sun S."/>
            <person name="Springer D."/>
            <person name="Dromer F."/>
            <person name="Young S.K."/>
            <person name="Zeng Q."/>
            <person name="Gargeya S."/>
            <person name="Fitzgerald M."/>
            <person name="Abouelleil A."/>
            <person name="Alvarado L."/>
            <person name="Berlin A.M."/>
            <person name="Chapman S.B."/>
            <person name="Dewar J."/>
            <person name="Goldberg J."/>
            <person name="Griggs A."/>
            <person name="Gujja S."/>
            <person name="Hansen M."/>
            <person name="Howarth C."/>
            <person name="Imamovic A."/>
            <person name="Larimer J."/>
            <person name="McCowan C."/>
            <person name="Murphy C."/>
            <person name="Pearson M."/>
            <person name="Priest M."/>
            <person name="Roberts A."/>
            <person name="Saif S."/>
            <person name="Shea T."/>
            <person name="Sykes S."/>
            <person name="Wortman J."/>
            <person name="Nusbaum C."/>
            <person name="Birren B."/>
        </authorList>
    </citation>
    <scope>NUCLEOTIDE SEQUENCE</scope>
    <source>
        <strain evidence="5">CBS 10117</strain>
    </source>
</reference>
<dbReference type="STRING" id="1296121.A0A1A5ZXJ1"/>
<evidence type="ECO:0000256" key="1">
    <source>
        <dbReference type="SAM" id="MobiDB-lite"/>
    </source>
</evidence>
<name>A0A1A5ZXJ1_9TREE</name>
<dbReference type="KEGG" id="kdj:28970985"/>
<evidence type="ECO:0000259" key="2">
    <source>
        <dbReference type="PROSITE" id="PS50006"/>
    </source>
</evidence>
<feature type="domain" description="FHA" evidence="2">
    <location>
        <begin position="199"/>
        <end position="273"/>
    </location>
</feature>
<dbReference type="PROSITE" id="PS50174">
    <property type="entry name" value="G_PATCH"/>
    <property type="match status" value="1"/>
</dbReference>
<feature type="region of interest" description="Disordered" evidence="1">
    <location>
        <begin position="393"/>
        <end position="549"/>
    </location>
</feature>
<dbReference type="PANTHER" id="PTHR23106">
    <property type="entry name" value="ANGIOGENIC FACTOR WITH G PATCH AND FHA DOMAINS 1"/>
    <property type="match status" value="1"/>
</dbReference>